<evidence type="ECO:0000259" key="2">
    <source>
        <dbReference type="Pfam" id="PF13842"/>
    </source>
</evidence>
<feature type="region of interest" description="Disordered" evidence="1">
    <location>
        <begin position="1"/>
        <end position="149"/>
    </location>
</feature>
<dbReference type="PANTHER" id="PTHR46599">
    <property type="entry name" value="PIGGYBAC TRANSPOSABLE ELEMENT-DERIVED PROTEIN 4"/>
    <property type="match status" value="1"/>
</dbReference>
<feature type="compositionally biased region" description="Polar residues" evidence="1">
    <location>
        <begin position="1"/>
        <end position="11"/>
    </location>
</feature>
<sequence length="349" mass="39266">MFDEQQPSTSTGRRDFRGRPTVPSTVFQPATPTTTTTRPVKRRLDTSADIRRALTELDDYVSSDEDNLDGVDFQNTQNLPSSDSEAFDLDDDDESSDSDDPEPVAPAPHPRQGRRAAQDVMGPPQAASTPRRRGHRPVPPPTGIPDPARFRWTEASEDDPYIPNTYVFDDSDSGVGQAVRDLPPGAKAMDFFMLFFDVVLMEFIVEQTNLFFEYSGGHTGCSPFSPAKRWVNTTVREIFVEDTVFQLLENFGEVTRLSRGRGASMAHTPDRLHGKDYLGRHYLDYIPPTAAQAAAGRGNTTRHGQRRCKVCHNSKQRPHTRKYTNMMCAECQVPLCLPCFRQYHTLTEY</sequence>
<protein>
    <recommendedName>
        <fullName evidence="2">PiggyBac transposable element-derived protein 4 C-terminal zinc-finger domain-containing protein</fullName>
    </recommendedName>
</protein>
<reference evidence="3" key="1">
    <citation type="submission" date="2023-10" db="EMBL/GenBank/DDBJ databases">
        <title>Genome assemblies of two species of porcelain crab, Petrolisthes cinctipes and Petrolisthes manimaculis (Anomura: Porcellanidae).</title>
        <authorList>
            <person name="Angst P."/>
        </authorList>
    </citation>
    <scope>NUCLEOTIDE SEQUENCE</scope>
    <source>
        <strain evidence="3">PB745_01</strain>
        <tissue evidence="3">Gill</tissue>
    </source>
</reference>
<evidence type="ECO:0000313" key="4">
    <source>
        <dbReference type="Proteomes" id="UP001286313"/>
    </source>
</evidence>
<evidence type="ECO:0000256" key="1">
    <source>
        <dbReference type="SAM" id="MobiDB-lite"/>
    </source>
</evidence>
<dbReference type="EMBL" id="JAWQEG010001243">
    <property type="protein sequence ID" value="KAK3881242.1"/>
    <property type="molecule type" value="Genomic_DNA"/>
</dbReference>
<dbReference type="Pfam" id="PF13842">
    <property type="entry name" value="zf-Tnp_2"/>
    <property type="match status" value="1"/>
</dbReference>
<organism evidence="3 4">
    <name type="scientific">Petrolisthes cinctipes</name>
    <name type="common">Flat porcelain crab</name>
    <dbReference type="NCBI Taxonomy" id="88211"/>
    <lineage>
        <taxon>Eukaryota</taxon>
        <taxon>Metazoa</taxon>
        <taxon>Ecdysozoa</taxon>
        <taxon>Arthropoda</taxon>
        <taxon>Crustacea</taxon>
        <taxon>Multicrustacea</taxon>
        <taxon>Malacostraca</taxon>
        <taxon>Eumalacostraca</taxon>
        <taxon>Eucarida</taxon>
        <taxon>Decapoda</taxon>
        <taxon>Pleocyemata</taxon>
        <taxon>Anomura</taxon>
        <taxon>Galatheoidea</taxon>
        <taxon>Porcellanidae</taxon>
        <taxon>Petrolisthes</taxon>
    </lineage>
</organism>
<dbReference type="InterPro" id="IPR032718">
    <property type="entry name" value="PGBD4_Znf_C"/>
</dbReference>
<accession>A0AAE1KRX0</accession>
<proteinExistence type="predicted"/>
<evidence type="ECO:0000313" key="3">
    <source>
        <dbReference type="EMBL" id="KAK3881242.1"/>
    </source>
</evidence>
<feature type="compositionally biased region" description="Acidic residues" evidence="1">
    <location>
        <begin position="85"/>
        <end position="102"/>
    </location>
</feature>
<dbReference type="Proteomes" id="UP001286313">
    <property type="component" value="Unassembled WGS sequence"/>
</dbReference>
<feature type="compositionally biased region" description="Acidic residues" evidence="1">
    <location>
        <begin position="56"/>
        <end position="69"/>
    </location>
</feature>
<comment type="caution">
    <text evidence="3">The sequence shown here is derived from an EMBL/GenBank/DDBJ whole genome shotgun (WGS) entry which is preliminary data.</text>
</comment>
<feature type="domain" description="PiggyBac transposable element-derived protein 4 C-terminal zinc-finger" evidence="2">
    <location>
        <begin position="304"/>
        <end position="344"/>
    </location>
</feature>
<dbReference type="PANTHER" id="PTHR46599:SF3">
    <property type="entry name" value="PIGGYBAC TRANSPOSABLE ELEMENT-DERIVED PROTEIN 4"/>
    <property type="match status" value="1"/>
</dbReference>
<dbReference type="AlphaFoldDB" id="A0AAE1KRX0"/>
<feature type="compositionally biased region" description="Basic and acidic residues" evidence="1">
    <location>
        <begin position="42"/>
        <end position="55"/>
    </location>
</feature>
<gene>
    <name evidence="3" type="ORF">Pcinc_014324</name>
</gene>
<keyword evidence="4" id="KW-1185">Reference proteome</keyword>
<name>A0AAE1KRX0_PETCI</name>